<organism evidence="4 5">
    <name type="scientific">Malassezia obtusa</name>
    <dbReference type="NCBI Taxonomy" id="76774"/>
    <lineage>
        <taxon>Eukaryota</taxon>
        <taxon>Fungi</taxon>
        <taxon>Dikarya</taxon>
        <taxon>Basidiomycota</taxon>
        <taxon>Ustilaginomycotina</taxon>
        <taxon>Malasseziomycetes</taxon>
        <taxon>Malasseziales</taxon>
        <taxon>Malasseziaceae</taxon>
        <taxon>Malassezia</taxon>
    </lineage>
</organism>
<evidence type="ECO:0000313" key="4">
    <source>
        <dbReference type="EMBL" id="WFD03945.1"/>
    </source>
</evidence>
<evidence type="ECO:0000313" key="5">
    <source>
        <dbReference type="Proteomes" id="UP001214603"/>
    </source>
</evidence>
<dbReference type="GO" id="GO:0000045">
    <property type="term" value="P:autophagosome assembly"/>
    <property type="evidence" value="ECO:0007669"/>
    <property type="project" value="TreeGrafter"/>
</dbReference>
<evidence type="ECO:0000256" key="3">
    <source>
        <dbReference type="ARBA" id="ARBA00023006"/>
    </source>
</evidence>
<dbReference type="GO" id="GO:0019901">
    <property type="term" value="F:protein kinase binding"/>
    <property type="evidence" value="ECO:0007669"/>
    <property type="project" value="TreeGrafter"/>
</dbReference>
<dbReference type="Pfam" id="PF07855">
    <property type="entry name" value="ATG101"/>
    <property type="match status" value="1"/>
</dbReference>
<dbReference type="Proteomes" id="UP001214603">
    <property type="component" value="Chromosome 6"/>
</dbReference>
<dbReference type="AlphaFoldDB" id="A0AAF0E2C2"/>
<dbReference type="PANTHER" id="PTHR13292">
    <property type="entry name" value="AUTOPHAGY-RELATED PROTEIN 101"/>
    <property type="match status" value="1"/>
</dbReference>
<comment type="similarity">
    <text evidence="1">Belongs to the ATG101 family.</text>
</comment>
<proteinExistence type="inferred from homology"/>
<gene>
    <name evidence="4" type="ORF">MOBT1_002642</name>
</gene>
<dbReference type="GO" id="GO:1990316">
    <property type="term" value="C:Atg1/ULK1 kinase complex"/>
    <property type="evidence" value="ECO:0007669"/>
    <property type="project" value="TreeGrafter"/>
</dbReference>
<protein>
    <recommendedName>
        <fullName evidence="2">Autophagy-related protein 101</fullName>
    </recommendedName>
</protein>
<dbReference type="GO" id="GO:0000407">
    <property type="term" value="C:phagophore assembly site"/>
    <property type="evidence" value="ECO:0007669"/>
    <property type="project" value="TreeGrafter"/>
</dbReference>
<evidence type="ECO:0000256" key="2">
    <source>
        <dbReference type="ARBA" id="ARBA00018874"/>
    </source>
</evidence>
<accession>A0AAF0E2C2</accession>
<reference evidence="4" key="1">
    <citation type="submission" date="2023-03" db="EMBL/GenBank/DDBJ databases">
        <title>Mating type loci evolution in Malassezia.</title>
        <authorList>
            <person name="Coelho M.A."/>
        </authorList>
    </citation>
    <scope>NUCLEOTIDE SEQUENCE</scope>
    <source>
        <strain evidence="4">CBS 7876</strain>
    </source>
</reference>
<sequence length="233" mass="25881">MQSRAPPLFTHEVVRRALTQTVRREHAHAALEGMLHTILFFRLLGTIEPATRDVLGAELVRVRLTQPRIQDAATQARITEACTEILTRMDAETSREGVANVEVLVSWHQPDEARPAPAQPRAEDRARPTHPIFHSPYSWLASALAGGKSDLRDGHMRKVLTRDRALDTLSDAFEQWVLSVHVDYDAASARAPDLNAYLLAALTFANKHQDQLPAVGDASLTPFPYSIGSTLRQ</sequence>
<dbReference type="InterPro" id="IPR012445">
    <property type="entry name" value="ATG101"/>
</dbReference>
<keyword evidence="5" id="KW-1185">Reference proteome</keyword>
<name>A0AAF0E2C2_9BASI</name>
<dbReference type="EMBL" id="CP119939">
    <property type="protein sequence ID" value="WFD03945.1"/>
    <property type="molecule type" value="Genomic_DNA"/>
</dbReference>
<evidence type="ECO:0000256" key="1">
    <source>
        <dbReference type="ARBA" id="ARBA00007130"/>
    </source>
</evidence>
<keyword evidence="3" id="KW-0072">Autophagy</keyword>
<dbReference type="PANTHER" id="PTHR13292:SF0">
    <property type="entry name" value="AUTOPHAGY-RELATED PROTEIN 101"/>
    <property type="match status" value="1"/>
</dbReference>